<keyword evidence="2" id="KW-0472">Membrane</keyword>
<reference evidence="3 4" key="1">
    <citation type="submission" date="2023-08" db="EMBL/GenBank/DDBJ databases">
        <title>Black Yeasts Isolated from many extreme environments.</title>
        <authorList>
            <person name="Coleine C."/>
            <person name="Stajich J.E."/>
            <person name="Selbmann L."/>
        </authorList>
    </citation>
    <scope>NUCLEOTIDE SEQUENCE [LARGE SCALE GENOMIC DNA]</scope>
    <source>
        <strain evidence="3 4">CCFEE 5910</strain>
    </source>
</reference>
<evidence type="ECO:0000256" key="1">
    <source>
        <dbReference type="SAM" id="MobiDB-lite"/>
    </source>
</evidence>
<feature type="transmembrane region" description="Helical" evidence="2">
    <location>
        <begin position="48"/>
        <end position="73"/>
    </location>
</feature>
<protein>
    <submittedName>
        <fullName evidence="3">Uncharacterized protein</fullName>
    </submittedName>
</protein>
<feature type="region of interest" description="Disordered" evidence="1">
    <location>
        <begin position="657"/>
        <end position="691"/>
    </location>
</feature>
<feature type="transmembrane region" description="Helical" evidence="2">
    <location>
        <begin position="564"/>
        <end position="588"/>
    </location>
</feature>
<evidence type="ECO:0000313" key="3">
    <source>
        <dbReference type="EMBL" id="KAK5091235.1"/>
    </source>
</evidence>
<keyword evidence="2" id="KW-1133">Transmembrane helix</keyword>
<sequence length="711" mass="77931">MRLMCLTTWLQCLRPSIMSEHVYHGPWVNWAHGTIRGATLTLSNRSGALLTAFIAFFVTLVGAQLFKILTYIFHQSRSRSSAQDGLFHQQQVVFRNSSSPGATAWTFLMQGWTWKGKTRMPLMRTIPWASFCLAYALLFAAAATFSSEITKTPGTSRLIIGETCGYWAANDNTNVESVQAFARYVANESLAAAAYARSCYGGSFDVLSCSKFLEPSLPLTANANAACPFTGDICSSGKNSAYELTSRVDSLYDLGINSPHGNRLQIERVSTCAPINQKGFVKSVAGGSGAGIDGDTLYQFNYGHSVFSGTDVVSQNYTLQYNDHTIMDMVGYKLSMETANAGSSNTWQPIPELSRTDADVTIIFLMQNAVTYSEPVDDPMFAATNVYDLSAVVAGAKYYGADNYVTTMACTDQYKVCNPNNDKCTPLGGINQILPWIGFNDAELDLDDIQEAIAIRLMRSAQTGSISQILFALAENALLAKDLLVGGLMSSGLPANQWQREVEGWLGKGLADYQRKIVEYATGPPNIGPGSYVEQPWKDDTSATAFATKAMCYSQMINDTTDTISFSILGMIILFVIGGTIVFISLFVDTVVGWIQKTCRIGEHARMCWLLDDKLQLHRFLNQELGHGSWSDDYEAMPYTTSHQLFQTLGVAHEKNISKGSTGQASPQPSVYQPPVYQNTAPSFPPSPMQTGSYTKYTQISTVEDNWMGKP</sequence>
<feature type="transmembrane region" description="Helical" evidence="2">
    <location>
        <begin position="125"/>
        <end position="145"/>
    </location>
</feature>
<dbReference type="AlphaFoldDB" id="A0AAN7T7Y1"/>
<evidence type="ECO:0000313" key="4">
    <source>
        <dbReference type="Proteomes" id="UP001309876"/>
    </source>
</evidence>
<accession>A0AAN7T7Y1</accession>
<evidence type="ECO:0000256" key="2">
    <source>
        <dbReference type="SAM" id="Phobius"/>
    </source>
</evidence>
<keyword evidence="2" id="KW-0812">Transmembrane</keyword>
<comment type="caution">
    <text evidence="3">The sequence shown here is derived from an EMBL/GenBank/DDBJ whole genome shotgun (WGS) entry which is preliminary data.</text>
</comment>
<dbReference type="EMBL" id="JAVRRJ010000001">
    <property type="protein sequence ID" value="KAK5091235.1"/>
    <property type="molecule type" value="Genomic_DNA"/>
</dbReference>
<name>A0AAN7T7Y1_9EURO</name>
<feature type="compositionally biased region" description="Low complexity" evidence="1">
    <location>
        <begin position="664"/>
        <end position="678"/>
    </location>
</feature>
<dbReference type="Proteomes" id="UP001309876">
    <property type="component" value="Unassembled WGS sequence"/>
</dbReference>
<gene>
    <name evidence="3" type="ORF">LTR05_001416</name>
</gene>
<organism evidence="3 4">
    <name type="scientific">Lithohypha guttulata</name>
    <dbReference type="NCBI Taxonomy" id="1690604"/>
    <lineage>
        <taxon>Eukaryota</taxon>
        <taxon>Fungi</taxon>
        <taxon>Dikarya</taxon>
        <taxon>Ascomycota</taxon>
        <taxon>Pezizomycotina</taxon>
        <taxon>Eurotiomycetes</taxon>
        <taxon>Chaetothyriomycetidae</taxon>
        <taxon>Chaetothyriales</taxon>
        <taxon>Trichomeriaceae</taxon>
        <taxon>Lithohypha</taxon>
    </lineage>
</organism>
<proteinExistence type="predicted"/>
<keyword evidence="4" id="KW-1185">Reference proteome</keyword>